<dbReference type="Pfam" id="PF13531">
    <property type="entry name" value="SBP_bac_11"/>
    <property type="match status" value="1"/>
</dbReference>
<dbReference type="SUPFAM" id="SSF53850">
    <property type="entry name" value="Periplasmic binding protein-like II"/>
    <property type="match status" value="1"/>
</dbReference>
<dbReference type="GO" id="GO:0046872">
    <property type="term" value="F:metal ion binding"/>
    <property type="evidence" value="ECO:0007669"/>
    <property type="project" value="UniProtKB-KW"/>
</dbReference>
<dbReference type="GO" id="GO:0030973">
    <property type="term" value="F:molybdate ion binding"/>
    <property type="evidence" value="ECO:0007669"/>
    <property type="project" value="TreeGrafter"/>
</dbReference>
<dbReference type="PANTHER" id="PTHR30632">
    <property type="entry name" value="MOLYBDATE-BINDING PERIPLASMIC PROTEIN"/>
    <property type="match status" value="1"/>
</dbReference>
<sequence>MNTPLKLAARLGGVLLATLTLHAGAADLRIYSAGAAQSALNEAAARYEQSTGRHVVIEYAPVGTLLRRLSQGAQQDAIILSAEAMAEAETKGWTVPGSSFALGIVAVGIAVKEGAAMSDISTPDTLRQTLLAARSIVYVAPDKGTSGKHFAEVLQRMGIADQMQAKTILAEGGYAVEPVARGEVELGVQQITEILPVKGAKLAGPLPAPYGKTTVYAAALSANANNPDLAREFFNYLRSASARAIFVAKGFQLP</sequence>
<evidence type="ECO:0000256" key="1">
    <source>
        <dbReference type="ARBA" id="ARBA00009175"/>
    </source>
</evidence>
<dbReference type="PANTHER" id="PTHR30632:SF11">
    <property type="entry name" value="BLR4797 PROTEIN"/>
    <property type="match status" value="1"/>
</dbReference>
<keyword evidence="6" id="KW-1185">Reference proteome</keyword>
<reference evidence="5" key="2">
    <citation type="submission" date="2020-09" db="EMBL/GenBank/DDBJ databases">
        <authorList>
            <person name="Sun Q."/>
            <person name="Zhou Y."/>
        </authorList>
    </citation>
    <scope>NUCLEOTIDE SEQUENCE</scope>
    <source>
        <strain evidence="5">CGMCC 1.10998</strain>
    </source>
</reference>
<dbReference type="InterPro" id="IPR005950">
    <property type="entry name" value="ModA"/>
</dbReference>
<name>A0A916XDG6_9BURK</name>
<gene>
    <name evidence="5" type="ORF">GCM10011396_08440</name>
</gene>
<reference evidence="5" key="1">
    <citation type="journal article" date="2014" name="Int. J. Syst. Evol. Microbiol.">
        <title>Complete genome sequence of Corynebacterium casei LMG S-19264T (=DSM 44701T), isolated from a smear-ripened cheese.</title>
        <authorList>
            <consortium name="US DOE Joint Genome Institute (JGI-PGF)"/>
            <person name="Walter F."/>
            <person name="Albersmeier A."/>
            <person name="Kalinowski J."/>
            <person name="Ruckert C."/>
        </authorList>
    </citation>
    <scope>NUCLEOTIDE SEQUENCE</scope>
    <source>
        <strain evidence="5">CGMCC 1.10998</strain>
    </source>
</reference>
<dbReference type="Gene3D" id="3.40.190.10">
    <property type="entry name" value="Periplasmic binding protein-like II"/>
    <property type="match status" value="2"/>
</dbReference>
<keyword evidence="3 4" id="KW-0732">Signal</keyword>
<keyword evidence="2" id="KW-0479">Metal-binding</keyword>
<dbReference type="Proteomes" id="UP000637423">
    <property type="component" value="Unassembled WGS sequence"/>
</dbReference>
<comment type="caution">
    <text evidence="5">The sequence shown here is derived from an EMBL/GenBank/DDBJ whole genome shotgun (WGS) entry which is preliminary data.</text>
</comment>
<feature type="signal peptide" evidence="4">
    <location>
        <begin position="1"/>
        <end position="25"/>
    </location>
</feature>
<dbReference type="GO" id="GO:0015689">
    <property type="term" value="P:molybdate ion transport"/>
    <property type="evidence" value="ECO:0007669"/>
    <property type="project" value="InterPro"/>
</dbReference>
<protein>
    <submittedName>
        <fullName evidence="5">Molybdate ABC transporter substrate-binding protein</fullName>
    </submittedName>
</protein>
<proteinExistence type="inferred from homology"/>
<feature type="chain" id="PRO_5037458132" evidence="4">
    <location>
        <begin position="26"/>
        <end position="254"/>
    </location>
</feature>
<dbReference type="RefSeq" id="WP_188564705.1">
    <property type="nucleotide sequence ID" value="NZ_BMED01000001.1"/>
</dbReference>
<evidence type="ECO:0000256" key="3">
    <source>
        <dbReference type="ARBA" id="ARBA00022729"/>
    </source>
</evidence>
<dbReference type="AlphaFoldDB" id="A0A916XDG6"/>
<evidence type="ECO:0000313" key="5">
    <source>
        <dbReference type="EMBL" id="GGC63751.1"/>
    </source>
</evidence>
<organism evidence="5 6">
    <name type="scientific">Undibacterium terreum</name>
    <dbReference type="NCBI Taxonomy" id="1224302"/>
    <lineage>
        <taxon>Bacteria</taxon>
        <taxon>Pseudomonadati</taxon>
        <taxon>Pseudomonadota</taxon>
        <taxon>Betaproteobacteria</taxon>
        <taxon>Burkholderiales</taxon>
        <taxon>Oxalobacteraceae</taxon>
        <taxon>Undibacterium</taxon>
    </lineage>
</organism>
<dbReference type="InterPro" id="IPR050682">
    <property type="entry name" value="ModA/WtpA"/>
</dbReference>
<comment type="similarity">
    <text evidence="1">Belongs to the bacterial solute-binding protein ModA family.</text>
</comment>
<dbReference type="EMBL" id="BMED01000001">
    <property type="protein sequence ID" value="GGC63751.1"/>
    <property type="molecule type" value="Genomic_DNA"/>
</dbReference>
<dbReference type="NCBIfam" id="TIGR01256">
    <property type="entry name" value="modA"/>
    <property type="match status" value="1"/>
</dbReference>
<evidence type="ECO:0000256" key="2">
    <source>
        <dbReference type="ARBA" id="ARBA00022723"/>
    </source>
</evidence>
<evidence type="ECO:0000256" key="4">
    <source>
        <dbReference type="SAM" id="SignalP"/>
    </source>
</evidence>
<accession>A0A916XDG6</accession>
<evidence type="ECO:0000313" key="6">
    <source>
        <dbReference type="Proteomes" id="UP000637423"/>
    </source>
</evidence>